<dbReference type="RefSeq" id="WP_318953270.1">
    <property type="nucleotide sequence ID" value="NZ_CP137555.1"/>
</dbReference>
<gene>
    <name evidence="4" type="ORF">R5R33_13740</name>
</gene>
<keyword evidence="2" id="KW-0963">Cytoplasm</keyword>
<dbReference type="EMBL" id="CP137555">
    <property type="protein sequence ID" value="WOX04794.1"/>
    <property type="molecule type" value="Genomic_DNA"/>
</dbReference>
<dbReference type="InterPro" id="IPR036894">
    <property type="entry name" value="YbaB-like_sf"/>
</dbReference>
<dbReference type="GO" id="GO:0005829">
    <property type="term" value="C:cytosol"/>
    <property type="evidence" value="ECO:0007669"/>
    <property type="project" value="TreeGrafter"/>
</dbReference>
<dbReference type="AlphaFoldDB" id="A0AAU0MWD9"/>
<dbReference type="PIRSF" id="PIRSF004555">
    <property type="entry name" value="UCP004555"/>
    <property type="match status" value="1"/>
</dbReference>
<evidence type="ECO:0000313" key="4">
    <source>
        <dbReference type="EMBL" id="WOX04794.1"/>
    </source>
</evidence>
<evidence type="ECO:0000256" key="1">
    <source>
        <dbReference type="ARBA" id="ARBA00023125"/>
    </source>
</evidence>
<evidence type="ECO:0000313" key="5">
    <source>
        <dbReference type="Proteomes" id="UP001302477"/>
    </source>
</evidence>
<proteinExistence type="inferred from homology"/>
<organism evidence="4 5">
    <name type="scientific">Microbulbifer pacificus</name>
    <dbReference type="NCBI Taxonomy" id="407164"/>
    <lineage>
        <taxon>Bacteria</taxon>
        <taxon>Pseudomonadati</taxon>
        <taxon>Pseudomonadota</taxon>
        <taxon>Gammaproteobacteria</taxon>
        <taxon>Cellvibrionales</taxon>
        <taxon>Microbulbiferaceae</taxon>
        <taxon>Microbulbifer</taxon>
    </lineage>
</organism>
<reference evidence="4 5" key="1">
    <citation type="submission" date="2023-10" db="EMBL/GenBank/DDBJ databases">
        <title>Description of Microbulbifer bruguierae sp. nov., isolated from the sediments of mangrove plant Bruguiera sexangula and comparative genomic analyses of the genus Microbulbifer.</title>
        <authorList>
            <person name="Long M."/>
        </authorList>
    </citation>
    <scope>NUCLEOTIDE SEQUENCE [LARGE SCALE GENOMIC DNA]</scope>
    <source>
        <strain evidence="4 5">SPO729</strain>
    </source>
</reference>
<dbReference type="PANTHER" id="PTHR33449:SF1">
    <property type="entry name" value="NUCLEOID-ASSOCIATED PROTEIN YBAB"/>
    <property type="match status" value="1"/>
</dbReference>
<evidence type="ECO:0000256" key="3">
    <source>
        <dbReference type="SAM" id="Coils"/>
    </source>
</evidence>
<comment type="similarity">
    <text evidence="2">Belongs to the YbaB/EbfC family.</text>
</comment>
<comment type="function">
    <text evidence="2">Binds to DNA and alters its conformation. May be involved in regulation of gene expression, nucleoid organization and DNA protection.</text>
</comment>
<protein>
    <recommendedName>
        <fullName evidence="2">Nucleoid-associated protein R5R33_13740</fullName>
    </recommendedName>
</protein>
<feature type="coiled-coil region" evidence="3">
    <location>
        <begin position="5"/>
        <end position="36"/>
    </location>
</feature>
<comment type="subcellular location">
    <subcellularLocation>
        <location evidence="2">Cytoplasm</location>
        <location evidence="2">Nucleoid</location>
    </subcellularLocation>
</comment>
<dbReference type="SUPFAM" id="SSF82607">
    <property type="entry name" value="YbaB-like"/>
    <property type="match status" value="1"/>
</dbReference>
<name>A0AAU0MWD9_9GAMM</name>
<dbReference type="Pfam" id="PF02575">
    <property type="entry name" value="YbaB_DNA_bd"/>
    <property type="match status" value="1"/>
</dbReference>
<dbReference type="NCBIfam" id="TIGR00103">
    <property type="entry name" value="DNA_YbaB_EbfC"/>
    <property type="match status" value="1"/>
</dbReference>
<dbReference type="HAMAP" id="MF_00274">
    <property type="entry name" value="DNA_YbaB_EbfC"/>
    <property type="match status" value="1"/>
</dbReference>
<dbReference type="PANTHER" id="PTHR33449">
    <property type="entry name" value="NUCLEOID-ASSOCIATED PROTEIN YBAB"/>
    <property type="match status" value="1"/>
</dbReference>
<keyword evidence="3" id="KW-0175">Coiled coil</keyword>
<dbReference type="Proteomes" id="UP001302477">
    <property type="component" value="Chromosome"/>
</dbReference>
<keyword evidence="1 2" id="KW-0238">DNA-binding</keyword>
<sequence length="116" mass="12797">MIKGLGDLMQQAQKMQADMQERMEKVQKELTDLRVTGESGAGMVKVTMNGRHDVVDVNIDQSLLGEDKEMLEDLLAAAVNDTVRRVEEATQKVQKEQMGGLAAGMNLPEGFKFPFG</sequence>
<dbReference type="KEGG" id="mpaf:R5R33_13740"/>
<evidence type="ECO:0000256" key="2">
    <source>
        <dbReference type="HAMAP-Rule" id="MF_00274"/>
    </source>
</evidence>
<comment type="subunit">
    <text evidence="2">Homodimer.</text>
</comment>
<dbReference type="GO" id="GO:0043590">
    <property type="term" value="C:bacterial nucleoid"/>
    <property type="evidence" value="ECO:0007669"/>
    <property type="project" value="UniProtKB-UniRule"/>
</dbReference>
<dbReference type="InterPro" id="IPR004401">
    <property type="entry name" value="YbaB/EbfC"/>
</dbReference>
<dbReference type="GO" id="GO:0003677">
    <property type="term" value="F:DNA binding"/>
    <property type="evidence" value="ECO:0007669"/>
    <property type="project" value="UniProtKB-UniRule"/>
</dbReference>
<keyword evidence="5" id="KW-1185">Reference proteome</keyword>
<accession>A0AAU0MWD9</accession>
<dbReference type="Gene3D" id="3.30.1310.10">
    <property type="entry name" value="Nucleoid-associated protein YbaB-like domain"/>
    <property type="match status" value="1"/>
</dbReference>